<dbReference type="Gene3D" id="3.30.370.10">
    <property type="entry name" value="Barstar-like"/>
    <property type="match status" value="1"/>
</dbReference>
<sequence length="89" mass="9881">MLEMHFDFLQLDSRIAFYRSFAEQSGAGEHFGANLDALWDALTGEIALPARLWLYHLPPRAERGELAAIIALLEEAACELDGALILQPV</sequence>
<name>A0A506VCH8_9GAMM</name>
<evidence type="ECO:0000313" key="4">
    <source>
        <dbReference type="Proteomes" id="UP000319523"/>
    </source>
</evidence>
<dbReference type="Pfam" id="PF01337">
    <property type="entry name" value="Barstar"/>
    <property type="match status" value="1"/>
</dbReference>
<evidence type="ECO:0000256" key="1">
    <source>
        <dbReference type="ARBA" id="ARBA00006845"/>
    </source>
</evidence>
<accession>A0A506VCH8</accession>
<protein>
    <submittedName>
        <fullName evidence="3">Barstar, RNAse (Barnase) inhibitor</fullName>
    </submittedName>
</protein>
<organism evidence="3 4">
    <name type="scientific">Mixta tenebrionis</name>
    <dbReference type="NCBI Taxonomy" id="2562439"/>
    <lineage>
        <taxon>Bacteria</taxon>
        <taxon>Pseudomonadati</taxon>
        <taxon>Pseudomonadota</taxon>
        <taxon>Gammaproteobacteria</taxon>
        <taxon>Enterobacterales</taxon>
        <taxon>Erwiniaceae</taxon>
        <taxon>Mixta</taxon>
    </lineage>
</organism>
<comment type="similarity">
    <text evidence="1">Belongs to the barstar family.</text>
</comment>
<dbReference type="OrthoDB" id="7575400at2"/>
<dbReference type="InterPro" id="IPR000468">
    <property type="entry name" value="Barstar"/>
</dbReference>
<reference evidence="3 4" key="1">
    <citation type="submission" date="2019-06" db="EMBL/GenBank/DDBJ databases">
        <authorList>
            <person name="Yang Y."/>
        </authorList>
    </citation>
    <scope>NUCLEOTIDE SEQUENCE [LARGE SCALE GENOMIC DNA]</scope>
    <source>
        <strain evidence="3 4">BIT-26</strain>
    </source>
</reference>
<gene>
    <name evidence="3" type="ORF">FKM52_07290</name>
</gene>
<keyword evidence="4" id="KW-1185">Reference proteome</keyword>
<evidence type="ECO:0000313" key="3">
    <source>
        <dbReference type="EMBL" id="TPW43355.1"/>
    </source>
</evidence>
<dbReference type="EMBL" id="VHQI01000003">
    <property type="protein sequence ID" value="TPW43355.1"/>
    <property type="molecule type" value="Genomic_DNA"/>
</dbReference>
<dbReference type="AlphaFoldDB" id="A0A506VCH8"/>
<dbReference type="RefSeq" id="WP_141175530.1">
    <property type="nucleotide sequence ID" value="NZ_JBHUFX010000013.1"/>
</dbReference>
<proteinExistence type="inferred from homology"/>
<dbReference type="SUPFAM" id="SSF52038">
    <property type="entry name" value="Barstar-related"/>
    <property type="match status" value="1"/>
</dbReference>
<evidence type="ECO:0000259" key="2">
    <source>
        <dbReference type="Pfam" id="PF01337"/>
    </source>
</evidence>
<comment type="caution">
    <text evidence="3">The sequence shown here is derived from an EMBL/GenBank/DDBJ whole genome shotgun (WGS) entry which is preliminary data.</text>
</comment>
<dbReference type="InterPro" id="IPR035905">
    <property type="entry name" value="Barstar-like_sf"/>
</dbReference>
<feature type="domain" description="Barstar (barnase inhibitor)" evidence="2">
    <location>
        <begin position="2"/>
        <end position="79"/>
    </location>
</feature>
<dbReference type="Proteomes" id="UP000319523">
    <property type="component" value="Unassembled WGS sequence"/>
</dbReference>